<accession>A0AB37UCI5</accession>
<evidence type="ECO:0000313" key="2">
    <source>
        <dbReference type="Proteomes" id="UP000282574"/>
    </source>
</evidence>
<dbReference type="RefSeq" id="WP_127024443.1">
    <property type="nucleotide sequence ID" value="NZ_JAVKZF010000001.1"/>
</dbReference>
<reference evidence="1 2" key="1">
    <citation type="journal article" date="2019" name="Genome Biol. Evol.">
        <title>Day and night: Metabolic profiles and evolutionary relationships of six axenic non-marine cyanobacteria.</title>
        <authorList>
            <person name="Will S.E."/>
            <person name="Henke P."/>
            <person name="Boedeker C."/>
            <person name="Huang S."/>
            <person name="Brinkmann H."/>
            <person name="Rohde M."/>
            <person name="Jarek M."/>
            <person name="Friedl T."/>
            <person name="Seufert S."/>
            <person name="Schumacher M."/>
            <person name="Overmann J."/>
            <person name="Neumann-Schaal M."/>
            <person name="Petersen J."/>
        </authorList>
    </citation>
    <scope>NUCLEOTIDE SEQUENCE [LARGE SCALE GENOMIC DNA]</scope>
    <source>
        <strain evidence="1 2">SAG 39.79</strain>
    </source>
</reference>
<keyword evidence="2" id="KW-1185">Reference proteome</keyword>
<dbReference type="EMBL" id="RSCK01000073">
    <property type="protein sequence ID" value="RUT05847.1"/>
    <property type="molecule type" value="Genomic_DNA"/>
</dbReference>
<organism evidence="1 2">
    <name type="scientific">Chroococcidiopsis cubana SAG 39.79</name>
    <dbReference type="NCBI Taxonomy" id="388085"/>
    <lineage>
        <taxon>Bacteria</taxon>
        <taxon>Bacillati</taxon>
        <taxon>Cyanobacteriota</taxon>
        <taxon>Cyanophyceae</taxon>
        <taxon>Chroococcidiopsidales</taxon>
        <taxon>Chroococcidiopsidaceae</taxon>
        <taxon>Chroococcidiopsis</taxon>
    </lineage>
</organism>
<dbReference type="AlphaFoldDB" id="A0AB37UCI5"/>
<proteinExistence type="predicted"/>
<name>A0AB37UCI5_9CYAN</name>
<sequence>MDSHTVSSMDVASCNFQVGDRVMVAAHPLLAGRKGEITALPSPDAGIVALDSGGRERIPLSCLKLADCLMSNDVPVGTSFNIEVLASAEDRMSQAEAIQCVEQINHHCHQIRYLLVELDSRGGYLALGFASMSQLMRSQLFDKARSTLQKELQAGRIEKEYLNLPVGTMPERQLRPLSKLKPEHYSLALSQAGEIAGDRPLTEKDVSAAVATMLLLDKNAAKRSIVDVVKERTHIPLCERSQCRVEDAIVVRGFKNADLRPYDGYWGIVQHISEHFYHIYISLKGETIQCREEEVEYMEMSDGDRITLLSVSARISNLLKAELEAVDYAILETMQRSLYLTQRQMRYLEVMEKDYGMSSTR</sequence>
<gene>
    <name evidence="1" type="ORF">DSM107010_54350</name>
</gene>
<evidence type="ECO:0000313" key="1">
    <source>
        <dbReference type="EMBL" id="RUT05847.1"/>
    </source>
</evidence>
<evidence type="ECO:0008006" key="3">
    <source>
        <dbReference type="Google" id="ProtNLM"/>
    </source>
</evidence>
<protein>
    <recommendedName>
        <fullName evidence="3">KOW domain-containing protein</fullName>
    </recommendedName>
</protein>
<dbReference type="Proteomes" id="UP000282574">
    <property type="component" value="Unassembled WGS sequence"/>
</dbReference>
<comment type="caution">
    <text evidence="1">The sequence shown here is derived from an EMBL/GenBank/DDBJ whole genome shotgun (WGS) entry which is preliminary data.</text>
</comment>